<feature type="region of interest" description="Disordered" evidence="1">
    <location>
        <begin position="355"/>
        <end position="450"/>
    </location>
</feature>
<feature type="compositionally biased region" description="Basic and acidic residues" evidence="1">
    <location>
        <begin position="430"/>
        <end position="447"/>
    </location>
</feature>
<gene>
    <name evidence="2" type="ORF">Dbus_chrXg1341</name>
</gene>
<sequence>MEQAEEQAEQSQEQQQQQQQEQQSVAETVEEQPFVVVDRKSFVMQLSREFRMSVRMDHSRNWPDDMWMVSSKLLDNGQEYASMEHTCELSADLVANLLDDVSNNVLDLDNVEDCSENVYIQFVLLNVVRILAPSLLPIILTRLRGNVNETPAEPAEPQVGLPELQVSDFSPVEITSDDDDDDEEQMPLAAAAPQPAVEQQQLELSDVSSSEEQQPSSDEQQPQLPPFRQTHHTAHELDELDRLFWSFPSSSDSNHDDEENWDTDRNDDESLDDYLLNNVAGARRHNLQRHRMPQPQQPDPAAWEMGSCGSSYDSDSDWSTVVDPDEWQHVEDRSFETALSLPFRRLIGEAPTWTAEEQRQITQSHKEPDNCVPPPWRPPRLPESSSLNRADSWSLAEQQSNSREQEREKRRNKRKSKSSKGKGKKKGSKKKDEKKAKGAKPEKEHEVVPLQNLVHETDRLIKRLLRELK</sequence>
<dbReference type="AlphaFoldDB" id="A0A0M4EVX3"/>
<feature type="compositionally biased region" description="Low complexity" evidence="1">
    <location>
        <begin position="310"/>
        <end position="320"/>
    </location>
</feature>
<dbReference type="OrthoDB" id="7864192at2759"/>
<feature type="compositionally biased region" description="Polar residues" evidence="1">
    <location>
        <begin position="383"/>
        <end position="402"/>
    </location>
</feature>
<feature type="region of interest" description="Disordered" evidence="1">
    <location>
        <begin position="250"/>
        <end position="269"/>
    </location>
</feature>
<feature type="region of interest" description="Disordered" evidence="1">
    <location>
        <begin position="1"/>
        <end position="27"/>
    </location>
</feature>
<reference evidence="2 3" key="1">
    <citation type="submission" date="2015-08" db="EMBL/GenBank/DDBJ databases">
        <title>Ancestral chromatin configuration constrains chromatin evolution on differentiating sex chromosomes in Drosophila.</title>
        <authorList>
            <person name="Zhou Q."/>
            <person name="Bachtrog D."/>
        </authorList>
    </citation>
    <scope>NUCLEOTIDE SEQUENCE [LARGE SCALE GENOMIC DNA]</scope>
    <source>
        <tissue evidence="2">Whole larvae</tissue>
    </source>
</reference>
<feature type="compositionally biased region" description="Pro residues" evidence="1">
    <location>
        <begin position="371"/>
        <end position="381"/>
    </location>
</feature>
<feature type="region of interest" description="Disordered" evidence="1">
    <location>
        <begin position="150"/>
        <end position="226"/>
    </location>
</feature>
<proteinExistence type="predicted"/>
<dbReference type="EMBL" id="CP012528">
    <property type="protein sequence ID" value="ALC49485.1"/>
    <property type="molecule type" value="Genomic_DNA"/>
</dbReference>
<feature type="compositionally biased region" description="Low complexity" evidence="1">
    <location>
        <begin position="186"/>
        <end position="222"/>
    </location>
</feature>
<feature type="compositionally biased region" description="Low complexity" evidence="1">
    <location>
        <begin position="9"/>
        <end position="27"/>
    </location>
</feature>
<feature type="compositionally biased region" description="Acidic residues" evidence="1">
    <location>
        <begin position="175"/>
        <end position="185"/>
    </location>
</feature>
<evidence type="ECO:0000313" key="2">
    <source>
        <dbReference type="EMBL" id="ALC49485.1"/>
    </source>
</evidence>
<feature type="compositionally biased region" description="Acidic residues" evidence="1">
    <location>
        <begin position="255"/>
        <end position="269"/>
    </location>
</feature>
<evidence type="ECO:0000256" key="1">
    <source>
        <dbReference type="SAM" id="MobiDB-lite"/>
    </source>
</evidence>
<evidence type="ECO:0000313" key="3">
    <source>
        <dbReference type="Proteomes" id="UP000494163"/>
    </source>
</evidence>
<dbReference type="Proteomes" id="UP000494163">
    <property type="component" value="Chromosome X"/>
</dbReference>
<feature type="compositionally biased region" description="Basic and acidic residues" evidence="1">
    <location>
        <begin position="356"/>
        <end position="369"/>
    </location>
</feature>
<organism evidence="2 3">
    <name type="scientific">Drosophila busckii</name>
    <name type="common">Fruit fly</name>
    <dbReference type="NCBI Taxonomy" id="30019"/>
    <lineage>
        <taxon>Eukaryota</taxon>
        <taxon>Metazoa</taxon>
        <taxon>Ecdysozoa</taxon>
        <taxon>Arthropoda</taxon>
        <taxon>Hexapoda</taxon>
        <taxon>Insecta</taxon>
        <taxon>Pterygota</taxon>
        <taxon>Neoptera</taxon>
        <taxon>Endopterygota</taxon>
        <taxon>Diptera</taxon>
        <taxon>Brachycera</taxon>
        <taxon>Muscomorpha</taxon>
        <taxon>Ephydroidea</taxon>
        <taxon>Drosophilidae</taxon>
        <taxon>Drosophila</taxon>
    </lineage>
</organism>
<feature type="compositionally biased region" description="Basic residues" evidence="1">
    <location>
        <begin position="410"/>
        <end position="429"/>
    </location>
</feature>
<accession>A0A0M4EVX3</accession>
<feature type="region of interest" description="Disordered" evidence="1">
    <location>
        <begin position="283"/>
        <end position="320"/>
    </location>
</feature>
<keyword evidence="3" id="KW-1185">Reference proteome</keyword>
<feature type="compositionally biased region" description="Basic residues" evidence="1">
    <location>
        <begin position="283"/>
        <end position="292"/>
    </location>
</feature>
<protein>
    <submittedName>
        <fullName evidence="2">Maker338</fullName>
    </submittedName>
</protein>
<name>A0A0M4EVX3_DROBS</name>